<evidence type="ECO:0000256" key="2">
    <source>
        <dbReference type="ARBA" id="ARBA00022448"/>
    </source>
</evidence>
<keyword evidence="4 7" id="KW-0812">Transmembrane</keyword>
<dbReference type="InterPro" id="IPR050809">
    <property type="entry name" value="UgpAE/MalFG_permease"/>
</dbReference>
<evidence type="ECO:0000256" key="6">
    <source>
        <dbReference type="ARBA" id="ARBA00023136"/>
    </source>
</evidence>
<accession>A0AA42DJT6</accession>
<organism evidence="9 10">
    <name type="scientific">Holtiella tumoricola</name>
    <dbReference type="NCBI Taxonomy" id="3018743"/>
    <lineage>
        <taxon>Bacteria</taxon>
        <taxon>Bacillati</taxon>
        <taxon>Bacillota</taxon>
        <taxon>Clostridia</taxon>
        <taxon>Lachnospirales</taxon>
        <taxon>Cellulosilyticaceae</taxon>
        <taxon>Holtiella</taxon>
    </lineage>
</organism>
<comment type="caution">
    <text evidence="9">The sequence shown here is derived from an EMBL/GenBank/DDBJ whole genome shotgun (WGS) entry which is preliminary data.</text>
</comment>
<keyword evidence="2" id="KW-0813">Transport</keyword>
<name>A0AA42DJT6_9FIRM</name>
<keyword evidence="5 7" id="KW-1133">Transmembrane helix</keyword>
<keyword evidence="10" id="KW-1185">Reference proteome</keyword>
<dbReference type="EMBL" id="JAQIFT010000004">
    <property type="protein sequence ID" value="MDA3729973.1"/>
    <property type="molecule type" value="Genomic_DNA"/>
</dbReference>
<feature type="domain" description="ABC transmembrane type-1" evidence="8">
    <location>
        <begin position="81"/>
        <end position="287"/>
    </location>
</feature>
<keyword evidence="6 7" id="KW-0472">Membrane</keyword>
<evidence type="ECO:0000256" key="1">
    <source>
        <dbReference type="ARBA" id="ARBA00004651"/>
    </source>
</evidence>
<dbReference type="GO" id="GO:0055085">
    <property type="term" value="P:transmembrane transport"/>
    <property type="evidence" value="ECO:0007669"/>
    <property type="project" value="InterPro"/>
</dbReference>
<dbReference type="Gene3D" id="1.10.3720.10">
    <property type="entry name" value="MetI-like"/>
    <property type="match status" value="1"/>
</dbReference>
<feature type="transmembrane region" description="Helical" evidence="7">
    <location>
        <begin position="12"/>
        <end position="34"/>
    </location>
</feature>
<evidence type="ECO:0000256" key="7">
    <source>
        <dbReference type="SAM" id="Phobius"/>
    </source>
</evidence>
<feature type="transmembrane region" description="Helical" evidence="7">
    <location>
        <begin position="266"/>
        <end position="289"/>
    </location>
</feature>
<feature type="transmembrane region" description="Helical" evidence="7">
    <location>
        <begin position="226"/>
        <end position="246"/>
    </location>
</feature>
<dbReference type="AlphaFoldDB" id="A0AA42DJT6"/>
<sequence>MRALKYSTKRKIHGFIFILPWIIGFITFFAIPIINTTIYSFNHVSVGEAGGMNLAFSGIQNYIDLFKTEVTTENTQVLRLLVEENQKMLINVPLTVIFSLFLALIINAKFPGRAIVRIIFFLPIILGLDVVVSMMSIDTGMMTQTATTAVFAETSFAESILQFTGLPPEVVAFIQSTITGIFTLITKSGVQTLIFLAGLQSISPALYEVAKIEGATTYETFWKVTIPSTANITFFVAIYTLVELFLSSPVTKEIHNFAFIKSKIGVGSALSIIFIVNAIVLLVFISWFLKKVVKLDYGK</sequence>
<protein>
    <submittedName>
        <fullName evidence="9">Sugar ABC transporter permease</fullName>
    </submittedName>
</protein>
<dbReference type="PANTHER" id="PTHR43227">
    <property type="entry name" value="BLL4140 PROTEIN"/>
    <property type="match status" value="1"/>
</dbReference>
<dbReference type="RefSeq" id="WP_271010734.1">
    <property type="nucleotide sequence ID" value="NZ_JAQIFT010000004.1"/>
</dbReference>
<proteinExistence type="predicted"/>
<dbReference type="Proteomes" id="UP001169242">
    <property type="component" value="Unassembled WGS sequence"/>
</dbReference>
<feature type="transmembrane region" description="Helical" evidence="7">
    <location>
        <begin position="88"/>
        <end position="106"/>
    </location>
</feature>
<comment type="subcellular location">
    <subcellularLocation>
        <location evidence="1">Cell membrane</location>
        <topology evidence="1">Multi-pass membrane protein</topology>
    </subcellularLocation>
</comment>
<dbReference type="PROSITE" id="PS50928">
    <property type="entry name" value="ABC_TM1"/>
    <property type="match status" value="1"/>
</dbReference>
<dbReference type="GO" id="GO:0005886">
    <property type="term" value="C:plasma membrane"/>
    <property type="evidence" value="ECO:0007669"/>
    <property type="project" value="UniProtKB-SubCell"/>
</dbReference>
<dbReference type="InterPro" id="IPR035906">
    <property type="entry name" value="MetI-like_sf"/>
</dbReference>
<gene>
    <name evidence="9" type="ORF">PBV87_00400</name>
</gene>
<evidence type="ECO:0000256" key="3">
    <source>
        <dbReference type="ARBA" id="ARBA00022475"/>
    </source>
</evidence>
<dbReference type="PANTHER" id="PTHR43227:SF3">
    <property type="entry name" value="BINDING-PROTEIN-DEPENDENT TRANSPORT SYSTEMS INNER MEMBRANE COMPONENT"/>
    <property type="match status" value="1"/>
</dbReference>
<keyword evidence="3" id="KW-1003">Cell membrane</keyword>
<evidence type="ECO:0000256" key="4">
    <source>
        <dbReference type="ARBA" id="ARBA00022692"/>
    </source>
</evidence>
<dbReference type="SUPFAM" id="SSF161098">
    <property type="entry name" value="MetI-like"/>
    <property type="match status" value="1"/>
</dbReference>
<evidence type="ECO:0000313" key="9">
    <source>
        <dbReference type="EMBL" id="MDA3729973.1"/>
    </source>
</evidence>
<evidence type="ECO:0000313" key="10">
    <source>
        <dbReference type="Proteomes" id="UP001169242"/>
    </source>
</evidence>
<evidence type="ECO:0000256" key="5">
    <source>
        <dbReference type="ARBA" id="ARBA00022989"/>
    </source>
</evidence>
<dbReference type="InterPro" id="IPR000515">
    <property type="entry name" value="MetI-like"/>
</dbReference>
<evidence type="ECO:0000259" key="8">
    <source>
        <dbReference type="PROSITE" id="PS50928"/>
    </source>
</evidence>
<feature type="transmembrane region" description="Helical" evidence="7">
    <location>
        <begin position="118"/>
        <end position="137"/>
    </location>
</feature>
<reference evidence="9" key="1">
    <citation type="journal article" date="2023" name="Int. J. Syst. Evol. Microbiol.">
        <title>&lt;i&gt;Holtiella tumoricola&lt;/i&gt; gen. nov. sp. nov., isolated from a human clinical sample.</title>
        <authorList>
            <person name="Allen-Vercoe E."/>
            <person name="Daigneault M.C."/>
            <person name="Vancuren S.J."/>
            <person name="Cochrane K."/>
            <person name="O'Neal L.L."/>
            <person name="Sankaranarayanan K."/>
            <person name="Lawson P.A."/>
        </authorList>
    </citation>
    <scope>NUCLEOTIDE SEQUENCE</scope>
    <source>
        <strain evidence="9">CC70A</strain>
    </source>
</reference>